<organism evidence="1 2">
    <name type="scientific">Rugamonas aquatica</name>
    <dbReference type="NCBI Taxonomy" id="2743357"/>
    <lineage>
        <taxon>Bacteria</taxon>
        <taxon>Pseudomonadati</taxon>
        <taxon>Pseudomonadota</taxon>
        <taxon>Betaproteobacteria</taxon>
        <taxon>Burkholderiales</taxon>
        <taxon>Oxalobacteraceae</taxon>
        <taxon>Telluria group</taxon>
        <taxon>Rugamonas</taxon>
    </lineage>
</organism>
<dbReference type="RefSeq" id="WP_174998919.1">
    <property type="nucleotide sequence ID" value="NZ_WHUG01000001.1"/>
</dbReference>
<dbReference type="EMBL" id="WHUG01000001">
    <property type="protein sequence ID" value="MQA36715.1"/>
    <property type="molecule type" value="Genomic_DNA"/>
</dbReference>
<dbReference type="Proteomes" id="UP000440498">
    <property type="component" value="Unassembled WGS sequence"/>
</dbReference>
<sequence>MADVTEMTFTGDWRIGVTSRDASWDQRVVITGAAGGVLTLGGNPGAMLDVYGIGQAPWTLRIEHNDGQHGWQASFLRNSSAIVGMRYYWVVESEDDTSPASDRDFNDLVIRLDKLGMLAQPVPPFAVMPGTLQAMPEGVFEATLGRYLMAVRVQNIWTLPWPASARVGLTDRSRAWLAAAGVNVIDAWSVRDMEALGQSVAGGRVLAGSLAPWSQRMIYFKVDVAQAAVRKHIVELQVVSDQGAEELALINKAARAPISVSRTTFDPARSAFVARCDQGVMTASIRKMTVDLRTFKTAVDLARRMWNDGTGTGGGTGGGSGGGGSMGRCNRLALEKAREQLRAFLEGKEVDLCAVWRLVACCCAGGSGQGGGGGGGDGGDWTGGLDPGLGFFAWPTVVDYGVDYTHPFTGQYGPIPFQDPWWKILLIIIAIILSLAAAASGGADLVNRSDDRVIGTLTRSVLNALKTKPASPPPITDPGSVDAAVVTLNGHRGLTPAIFSVLDAAAGEAATTPIVALGGHIDTPGTILTNAQISAIFQNLADHPGDPAAQDAVRMFKSGARSGTSTAVLASVVPIQPRGPEDDGSTIFFLNQLRLVADETGAATSCPGDSGSLWFQKNSLAVIGLNHAGGDGAEAIACRIEDVLAAMAIRFA</sequence>
<evidence type="ECO:0000313" key="2">
    <source>
        <dbReference type="Proteomes" id="UP000440498"/>
    </source>
</evidence>
<accession>A0A6A7MUV0</accession>
<keyword evidence="2" id="KW-1185">Reference proteome</keyword>
<reference evidence="1 2" key="1">
    <citation type="submission" date="2019-10" db="EMBL/GenBank/DDBJ databases">
        <title>Two novel species isolated from a subtropical stream in China.</title>
        <authorList>
            <person name="Lu H."/>
        </authorList>
    </citation>
    <scope>NUCLEOTIDE SEQUENCE [LARGE SCALE GENOMIC DNA]</scope>
    <source>
        <strain evidence="1 2">FT29W</strain>
    </source>
</reference>
<evidence type="ECO:0000313" key="1">
    <source>
        <dbReference type="EMBL" id="MQA36715.1"/>
    </source>
</evidence>
<comment type="caution">
    <text evidence="1">The sequence shown here is derived from an EMBL/GenBank/DDBJ whole genome shotgun (WGS) entry which is preliminary data.</text>
</comment>
<name>A0A6A7MUV0_9BURK</name>
<dbReference type="AlphaFoldDB" id="A0A6A7MUV0"/>
<proteinExistence type="predicted"/>
<protein>
    <submittedName>
        <fullName evidence="1">Uncharacterized protein</fullName>
    </submittedName>
</protein>
<gene>
    <name evidence="1" type="ORF">GEV02_01020</name>
</gene>